<dbReference type="Gramene" id="TraesJUL4B03G02316890.1">
    <property type="protein sequence ID" value="TraesJUL4B03G02316890.1.CDS1"/>
    <property type="gene ID" value="TraesJUL4B03G02316890"/>
</dbReference>
<dbReference type="Proteomes" id="UP000019116">
    <property type="component" value="Chromosome 4B"/>
</dbReference>
<name>A0A3B6IQ84_WHEAT</name>
<dbReference type="STRING" id="4565.A0A3B6IQ84"/>
<reference evidence="1" key="1">
    <citation type="submission" date="2018-08" db="EMBL/GenBank/DDBJ databases">
        <authorList>
            <person name="Rossello M."/>
        </authorList>
    </citation>
    <scope>NUCLEOTIDE SEQUENCE [LARGE SCALE GENOMIC DNA]</scope>
    <source>
        <strain evidence="1">cv. Chinese Spring</strain>
    </source>
</reference>
<dbReference type="Gramene" id="TraesSYM4B03G02322290.1">
    <property type="protein sequence ID" value="TraesSYM4B03G02322290.1.CDS1"/>
    <property type="gene ID" value="TraesSYM4B03G02322290"/>
</dbReference>
<dbReference type="Gramene" id="TraesROB_scaffold_062914_01G000100.1">
    <property type="protein sequence ID" value="TraesROB_scaffold_062914_01G000100.1"/>
    <property type="gene ID" value="TraesROB_scaffold_062914_01G000100"/>
</dbReference>
<reference evidence="1" key="2">
    <citation type="submission" date="2018-10" db="UniProtKB">
        <authorList>
            <consortium name="EnsemblPlants"/>
        </authorList>
    </citation>
    <scope>IDENTIFICATION</scope>
</reference>
<dbReference type="Gramene" id="TraesCLE_scaffold_035773_01G000100.1">
    <property type="protein sequence ID" value="TraesCLE_scaffold_035773_01G000100.1"/>
    <property type="gene ID" value="TraesCLE_scaffold_035773_01G000100"/>
</dbReference>
<proteinExistence type="predicted"/>
<sequence>MLGGLINLADTLPSDLTKFLVQSYDPDSSALVFPGRGTIPVDAASVHRNFGLPNRGPRLKYIVEKEVVKSFNHMFNHTGPPKHPTITEFSKTMRAMKGTTDNKFLTGWLAIGFNTFLAPTTSLSLSPHCYGAVLEPDVLLKSNVSLFVVEHINKAFRNMGEDKQTVCCYLYHLMVSCN</sequence>
<dbReference type="OrthoDB" id="669288at2759"/>
<evidence type="ECO:0000313" key="1">
    <source>
        <dbReference type="EnsemblPlants" id="TraesCS4B02G153600.1.cds1"/>
    </source>
</evidence>
<accession>A0A3B6IQ84</accession>
<dbReference type="Gramene" id="TraesCS4B03G0398100.1">
    <property type="protein sequence ID" value="TraesCS4B03G0398100.1.CDS1"/>
    <property type="gene ID" value="TraesCS4B03G0398100"/>
</dbReference>
<dbReference type="Gramene" id="TraesCS4B02G153600.1">
    <property type="protein sequence ID" value="TraesCS4B02G153600.1.cds1"/>
    <property type="gene ID" value="TraesCS4B02G153600"/>
</dbReference>
<protein>
    <submittedName>
        <fullName evidence="1">Uncharacterized protein</fullName>
    </submittedName>
</protein>
<dbReference type="AlphaFoldDB" id="A0A3B6IQ84"/>
<organism evidence="1">
    <name type="scientific">Triticum aestivum</name>
    <name type="common">Wheat</name>
    <dbReference type="NCBI Taxonomy" id="4565"/>
    <lineage>
        <taxon>Eukaryota</taxon>
        <taxon>Viridiplantae</taxon>
        <taxon>Streptophyta</taxon>
        <taxon>Embryophyta</taxon>
        <taxon>Tracheophyta</taxon>
        <taxon>Spermatophyta</taxon>
        <taxon>Magnoliopsida</taxon>
        <taxon>Liliopsida</taxon>
        <taxon>Poales</taxon>
        <taxon>Poaceae</taxon>
        <taxon>BOP clade</taxon>
        <taxon>Pooideae</taxon>
        <taxon>Triticodae</taxon>
        <taxon>Triticeae</taxon>
        <taxon>Triticinae</taxon>
        <taxon>Triticum</taxon>
    </lineage>
</organism>
<evidence type="ECO:0000313" key="2">
    <source>
        <dbReference type="Proteomes" id="UP000019116"/>
    </source>
</evidence>
<dbReference type="PANTHER" id="PTHR34835:SF11">
    <property type="entry name" value="AMINOTRANSFERASE-LIKE PLANT MOBILE DOMAIN-CONTAINING PROTEIN"/>
    <property type="match status" value="1"/>
</dbReference>
<dbReference type="Gramene" id="TraesNOR4B03G02314390.1">
    <property type="protein sequence ID" value="TraesNOR4B03G02314390.1.CDS1"/>
    <property type="gene ID" value="TraesNOR4B03G02314390"/>
</dbReference>
<dbReference type="Gramene" id="TraesWEE_scaffold_059962_01G000200.1">
    <property type="protein sequence ID" value="TraesWEE_scaffold_059962_01G000200.1"/>
    <property type="gene ID" value="TraesWEE_scaffold_059962_01G000200"/>
</dbReference>
<dbReference type="PANTHER" id="PTHR34835">
    <property type="entry name" value="OS07G0283600 PROTEIN-RELATED"/>
    <property type="match status" value="1"/>
</dbReference>
<dbReference type="Gramene" id="TraesCAD_scaffold_050160_01G000200.1">
    <property type="protein sequence ID" value="TraesCAD_scaffold_050160_01G000200.1"/>
    <property type="gene ID" value="TraesCAD_scaffold_050160_01G000200"/>
</dbReference>
<dbReference type="Gramene" id="TraesARI4B03G02344600.1">
    <property type="protein sequence ID" value="TraesARI4B03G02344600.1.CDS1"/>
    <property type="gene ID" value="TraesARI4B03G02344600"/>
</dbReference>
<dbReference type="Gramene" id="TraesMAC4B03G02296070.1">
    <property type="protein sequence ID" value="TraesMAC4B03G02296070.1.CDS1"/>
    <property type="gene ID" value="TraesMAC4B03G02296070"/>
</dbReference>
<keyword evidence="2" id="KW-1185">Reference proteome</keyword>
<dbReference type="EnsemblPlants" id="TraesCS4B02G153600.1">
    <property type="protein sequence ID" value="TraesCS4B02G153600.1.cds1"/>
    <property type="gene ID" value="TraesCS4B02G153600"/>
</dbReference>